<comment type="caution">
    <text evidence="2">The sequence shown here is derived from an EMBL/GenBank/DDBJ whole genome shotgun (WGS) entry which is preliminary data.</text>
</comment>
<reference evidence="2" key="1">
    <citation type="submission" date="2023-03" db="EMBL/GenBank/DDBJ databases">
        <title>Massive genome expansion in bonnet fungi (Mycena s.s.) driven by repeated elements and novel gene families across ecological guilds.</title>
        <authorList>
            <consortium name="Lawrence Berkeley National Laboratory"/>
            <person name="Harder C.B."/>
            <person name="Miyauchi S."/>
            <person name="Viragh M."/>
            <person name="Kuo A."/>
            <person name="Thoen E."/>
            <person name="Andreopoulos B."/>
            <person name="Lu D."/>
            <person name="Skrede I."/>
            <person name="Drula E."/>
            <person name="Henrissat B."/>
            <person name="Morin E."/>
            <person name="Kohler A."/>
            <person name="Barry K."/>
            <person name="LaButti K."/>
            <person name="Morin E."/>
            <person name="Salamov A."/>
            <person name="Lipzen A."/>
            <person name="Mereny Z."/>
            <person name="Hegedus B."/>
            <person name="Baldrian P."/>
            <person name="Stursova M."/>
            <person name="Weitz H."/>
            <person name="Taylor A."/>
            <person name="Grigoriev I.V."/>
            <person name="Nagy L.G."/>
            <person name="Martin F."/>
            <person name="Kauserud H."/>
        </authorList>
    </citation>
    <scope>NUCLEOTIDE SEQUENCE</scope>
    <source>
        <strain evidence="2">CBHHK182m</strain>
    </source>
</reference>
<feature type="region of interest" description="Disordered" evidence="1">
    <location>
        <begin position="163"/>
        <end position="187"/>
    </location>
</feature>
<organism evidence="2 3">
    <name type="scientific">Mycena metata</name>
    <dbReference type="NCBI Taxonomy" id="1033252"/>
    <lineage>
        <taxon>Eukaryota</taxon>
        <taxon>Fungi</taxon>
        <taxon>Dikarya</taxon>
        <taxon>Basidiomycota</taxon>
        <taxon>Agaricomycotina</taxon>
        <taxon>Agaricomycetes</taxon>
        <taxon>Agaricomycetidae</taxon>
        <taxon>Agaricales</taxon>
        <taxon>Marasmiineae</taxon>
        <taxon>Mycenaceae</taxon>
        <taxon>Mycena</taxon>
    </lineage>
</organism>
<name>A0AAD7GNE7_9AGAR</name>
<keyword evidence="3" id="KW-1185">Reference proteome</keyword>
<sequence length="434" mass="48995">MEAWAKIKEVKERLRIERCHMTWRGHKEEEGCKGRRMQRKKHNVRQQPNILLVQCAGFRTGKNRECGWGWEQIGTNAPEWLSARKKMGGRFTRFNQRAGHAGSRLGVQTAKLGYLPCQFADGVRAPPWWIVMTWNSTRGSIPRNGTWRGRERRLRHRELCSESPNTSGVRLEDVSTRTENTQPIQGPQCSQELERLARNLLDLIEGRDCAKIGYFQSAGIKDANMRRFCDTSQWEEREIVAVFGSDSPFSFPPICYICAHITWKHSGVAAEHSGVTGIPETTGVLGDSLSLQLASGFSPVSEYRNTPLVFARLSGSTVLLRSSPYYSGIPESLVLYRKTSVPLRCVRWRLALIPAPSEPGYNTIIVLTRTTIHKDNRLVYSHPERCDEKTAANGALNSSLHAATLFNLFLQPAIIVVPFISTIVHRIEACLEPL</sequence>
<gene>
    <name evidence="2" type="ORF">B0H16DRAFT_1484234</name>
</gene>
<dbReference type="EMBL" id="JARKIB010000575">
    <property type="protein sequence ID" value="KAJ7699173.1"/>
    <property type="molecule type" value="Genomic_DNA"/>
</dbReference>
<dbReference type="Proteomes" id="UP001215598">
    <property type="component" value="Unassembled WGS sequence"/>
</dbReference>
<dbReference type="AlphaFoldDB" id="A0AAD7GNE7"/>
<protein>
    <submittedName>
        <fullName evidence="2">Uncharacterized protein</fullName>
    </submittedName>
</protein>
<proteinExistence type="predicted"/>
<evidence type="ECO:0000256" key="1">
    <source>
        <dbReference type="SAM" id="MobiDB-lite"/>
    </source>
</evidence>
<accession>A0AAD7GNE7</accession>
<evidence type="ECO:0000313" key="3">
    <source>
        <dbReference type="Proteomes" id="UP001215598"/>
    </source>
</evidence>
<evidence type="ECO:0000313" key="2">
    <source>
        <dbReference type="EMBL" id="KAJ7699173.1"/>
    </source>
</evidence>
<feature type="compositionally biased region" description="Polar residues" evidence="1">
    <location>
        <begin position="177"/>
        <end position="187"/>
    </location>
</feature>